<protein>
    <submittedName>
        <fullName evidence="1">Uncharacterized protein</fullName>
    </submittedName>
</protein>
<dbReference type="AlphaFoldDB" id="A0A7J9HGY6"/>
<gene>
    <name evidence="1" type="ORF">Gohar_024727</name>
</gene>
<feature type="non-terminal residue" evidence="1">
    <location>
        <position position="1"/>
    </location>
</feature>
<dbReference type="Proteomes" id="UP000593560">
    <property type="component" value="Unassembled WGS sequence"/>
</dbReference>
<name>A0A7J9HGY6_9ROSI</name>
<evidence type="ECO:0000313" key="1">
    <source>
        <dbReference type="EMBL" id="MBA0809043.1"/>
    </source>
</evidence>
<accession>A0A7J9HGY6</accession>
<sequence>WTSIGRIQDGKPLKRLQNSTGRIESSTIQLWVLPIQPRLL</sequence>
<comment type="caution">
    <text evidence="1">The sequence shown here is derived from an EMBL/GenBank/DDBJ whole genome shotgun (WGS) entry which is preliminary data.</text>
</comment>
<organism evidence="1 2">
    <name type="scientific">Gossypium harknessii</name>
    <dbReference type="NCBI Taxonomy" id="34285"/>
    <lineage>
        <taxon>Eukaryota</taxon>
        <taxon>Viridiplantae</taxon>
        <taxon>Streptophyta</taxon>
        <taxon>Embryophyta</taxon>
        <taxon>Tracheophyta</taxon>
        <taxon>Spermatophyta</taxon>
        <taxon>Magnoliopsida</taxon>
        <taxon>eudicotyledons</taxon>
        <taxon>Gunneridae</taxon>
        <taxon>Pentapetalae</taxon>
        <taxon>rosids</taxon>
        <taxon>malvids</taxon>
        <taxon>Malvales</taxon>
        <taxon>Malvaceae</taxon>
        <taxon>Malvoideae</taxon>
        <taxon>Gossypium</taxon>
    </lineage>
</organism>
<reference evidence="1 2" key="1">
    <citation type="journal article" date="2019" name="Genome Biol. Evol.">
        <title>Insights into the evolution of the New World diploid cottons (Gossypium, subgenus Houzingenia) based on genome sequencing.</title>
        <authorList>
            <person name="Grover C.E."/>
            <person name="Arick M.A. 2nd"/>
            <person name="Thrash A."/>
            <person name="Conover J.L."/>
            <person name="Sanders W.S."/>
            <person name="Peterson D.G."/>
            <person name="Frelichowski J.E."/>
            <person name="Scheffler J.A."/>
            <person name="Scheffler B.E."/>
            <person name="Wendel J.F."/>
        </authorList>
    </citation>
    <scope>NUCLEOTIDE SEQUENCE [LARGE SCALE GENOMIC DNA]</scope>
    <source>
        <strain evidence="1">0</strain>
        <tissue evidence="1">Leaf</tissue>
    </source>
</reference>
<dbReference type="EMBL" id="JABFAD010000009">
    <property type="protein sequence ID" value="MBA0809043.1"/>
    <property type="molecule type" value="Genomic_DNA"/>
</dbReference>
<proteinExistence type="predicted"/>
<keyword evidence="2" id="KW-1185">Reference proteome</keyword>
<evidence type="ECO:0000313" key="2">
    <source>
        <dbReference type="Proteomes" id="UP000593560"/>
    </source>
</evidence>